<organism evidence="5 6">
    <name type="scientific">Hohenbuehelia grisea</name>
    <dbReference type="NCBI Taxonomy" id="104357"/>
    <lineage>
        <taxon>Eukaryota</taxon>
        <taxon>Fungi</taxon>
        <taxon>Dikarya</taxon>
        <taxon>Basidiomycota</taxon>
        <taxon>Agaricomycotina</taxon>
        <taxon>Agaricomycetes</taxon>
        <taxon>Agaricomycetidae</taxon>
        <taxon>Agaricales</taxon>
        <taxon>Pleurotineae</taxon>
        <taxon>Pleurotaceae</taxon>
        <taxon>Hohenbuehelia</taxon>
    </lineage>
</organism>
<feature type="compositionally biased region" description="Polar residues" evidence="3">
    <location>
        <begin position="229"/>
        <end position="246"/>
    </location>
</feature>
<protein>
    <recommendedName>
        <fullName evidence="4">Nucleotide exchange factor Fes1 domain-containing protein</fullName>
    </recommendedName>
</protein>
<feature type="compositionally biased region" description="Low complexity" evidence="3">
    <location>
        <begin position="209"/>
        <end position="228"/>
    </location>
</feature>
<evidence type="ECO:0000259" key="4">
    <source>
        <dbReference type="Pfam" id="PF08609"/>
    </source>
</evidence>
<comment type="caution">
    <text evidence="5">The sequence shown here is derived from an EMBL/GenBank/DDBJ whole genome shotgun (WGS) entry which is preliminary data.</text>
</comment>
<proteinExistence type="inferred from homology"/>
<evidence type="ECO:0000313" key="6">
    <source>
        <dbReference type="Proteomes" id="UP001556367"/>
    </source>
</evidence>
<comment type="similarity">
    <text evidence="1">Belongs to the FES1 family.</text>
</comment>
<accession>A0ABR3JB09</accession>
<gene>
    <name evidence="5" type="ORF">HGRIS_006922</name>
</gene>
<reference evidence="6" key="1">
    <citation type="submission" date="2024-06" db="EMBL/GenBank/DDBJ databases">
        <title>Multi-omics analyses provide insights into the biosynthesis of the anticancer antibiotic pleurotin in Hohenbuehelia grisea.</title>
        <authorList>
            <person name="Weaver J.A."/>
            <person name="Alberti F."/>
        </authorList>
    </citation>
    <scope>NUCLEOTIDE SEQUENCE [LARGE SCALE GENOMIC DNA]</scope>
    <source>
        <strain evidence="6">T-177</strain>
    </source>
</reference>
<evidence type="ECO:0000256" key="1">
    <source>
        <dbReference type="ARBA" id="ARBA00011045"/>
    </source>
</evidence>
<name>A0ABR3JB09_9AGAR</name>
<dbReference type="EMBL" id="JASNQZ010000010">
    <property type="protein sequence ID" value="KAL0952680.1"/>
    <property type="molecule type" value="Genomic_DNA"/>
</dbReference>
<dbReference type="Proteomes" id="UP001556367">
    <property type="component" value="Unassembled WGS sequence"/>
</dbReference>
<dbReference type="InterPro" id="IPR016024">
    <property type="entry name" value="ARM-type_fold"/>
</dbReference>
<dbReference type="InterPro" id="IPR050693">
    <property type="entry name" value="Hsp70_NEF-Inhibitors"/>
</dbReference>
<sequence length="352" mass="38040">MDSLLRWSIENSAPNAQGEQPPVRQNELNPAIIDAILGKPDAEQMKEDIAIATDESRSEDDRVAALDHLEMLVEHIDNANDLEKLKMWEPLHQLLLSTSSSPTIKMQALWVIGTAVQNNPAAQGAYLAHQPLPILTAFLAPSPASTPQIRSKALYALSGLLKHNAVAVETLSAADLRGWLALKDGLQDADISVRRKIVFLLNTLITPTTPGSPRSSPSGPGIHSPTSSNQPVHANSHASMLSDPTSTATSPLALKAVKEHGLLSRVISSLVDPVPYGADGDQTDLDPDYEEKSIRLLHTYTTACNGQIPDFEKATLNRWFDEQERAAGGRTQLAEKWGLSGSELQPLLDATT</sequence>
<keyword evidence="2" id="KW-0677">Repeat</keyword>
<keyword evidence="6" id="KW-1185">Reference proteome</keyword>
<evidence type="ECO:0000256" key="2">
    <source>
        <dbReference type="ARBA" id="ARBA00022737"/>
    </source>
</evidence>
<evidence type="ECO:0000313" key="5">
    <source>
        <dbReference type="EMBL" id="KAL0952680.1"/>
    </source>
</evidence>
<feature type="region of interest" description="Disordered" evidence="3">
    <location>
        <begin position="209"/>
        <end position="246"/>
    </location>
</feature>
<dbReference type="Pfam" id="PF08609">
    <property type="entry name" value="Fes1"/>
    <property type="match status" value="1"/>
</dbReference>
<dbReference type="PANTHER" id="PTHR19316:SF18">
    <property type="entry name" value="HSP70-BINDING PROTEIN 1"/>
    <property type="match status" value="1"/>
</dbReference>
<evidence type="ECO:0000256" key="3">
    <source>
        <dbReference type="SAM" id="MobiDB-lite"/>
    </source>
</evidence>
<dbReference type="PANTHER" id="PTHR19316">
    <property type="entry name" value="PROTEIN FOLDING REGULATOR"/>
    <property type="match status" value="1"/>
</dbReference>
<dbReference type="InterPro" id="IPR013918">
    <property type="entry name" value="Nucleotide_exch_fac_Fes1"/>
</dbReference>
<feature type="domain" description="Nucleotide exchange factor Fes1" evidence="4">
    <location>
        <begin position="1"/>
        <end position="82"/>
    </location>
</feature>
<dbReference type="InterPro" id="IPR011989">
    <property type="entry name" value="ARM-like"/>
</dbReference>
<dbReference type="SUPFAM" id="SSF48371">
    <property type="entry name" value="ARM repeat"/>
    <property type="match status" value="1"/>
</dbReference>
<dbReference type="Gene3D" id="1.25.10.10">
    <property type="entry name" value="Leucine-rich Repeat Variant"/>
    <property type="match status" value="1"/>
</dbReference>